<evidence type="ECO:0008006" key="3">
    <source>
        <dbReference type="Google" id="ProtNLM"/>
    </source>
</evidence>
<evidence type="ECO:0000313" key="1">
    <source>
        <dbReference type="EMBL" id="MET4720590.1"/>
    </source>
</evidence>
<dbReference type="RefSeq" id="WP_248888576.1">
    <property type="nucleotide sequence ID" value="NZ_CP066351.1"/>
</dbReference>
<dbReference type="EMBL" id="JBEPTQ010000002">
    <property type="protein sequence ID" value="MET4720590.1"/>
    <property type="molecule type" value="Genomic_DNA"/>
</dbReference>
<evidence type="ECO:0000313" key="2">
    <source>
        <dbReference type="Proteomes" id="UP001549291"/>
    </source>
</evidence>
<sequence>MSMVFPENRCGTFPDHALHPLRHLLGLFLGEQQQHLDAHLAFLGRTDELYLVGALPQRGDDGDSLIGVAASVARIAFWSLA</sequence>
<name>A0ABV2RUH5_BRAJP</name>
<accession>A0ABV2RUH5</accession>
<organism evidence="1 2">
    <name type="scientific">Bradyrhizobium japonicum</name>
    <dbReference type="NCBI Taxonomy" id="375"/>
    <lineage>
        <taxon>Bacteria</taxon>
        <taxon>Pseudomonadati</taxon>
        <taxon>Pseudomonadota</taxon>
        <taxon>Alphaproteobacteria</taxon>
        <taxon>Hyphomicrobiales</taxon>
        <taxon>Nitrobacteraceae</taxon>
        <taxon>Bradyrhizobium</taxon>
    </lineage>
</organism>
<proteinExistence type="predicted"/>
<keyword evidence="2" id="KW-1185">Reference proteome</keyword>
<reference evidence="1 2" key="1">
    <citation type="submission" date="2024-06" db="EMBL/GenBank/DDBJ databases">
        <title>Genomic Encyclopedia of Type Strains, Phase V (KMG-V): Genome sequencing to study the core and pangenomes of soil and plant-associated prokaryotes.</title>
        <authorList>
            <person name="Whitman W."/>
        </authorList>
    </citation>
    <scope>NUCLEOTIDE SEQUENCE [LARGE SCALE GENOMIC DNA]</scope>
    <source>
        <strain evidence="1 2">USDA 160</strain>
    </source>
</reference>
<comment type="caution">
    <text evidence="1">The sequence shown here is derived from an EMBL/GenBank/DDBJ whole genome shotgun (WGS) entry which is preliminary data.</text>
</comment>
<gene>
    <name evidence="1" type="ORF">ABIF63_004696</name>
</gene>
<dbReference type="Proteomes" id="UP001549291">
    <property type="component" value="Unassembled WGS sequence"/>
</dbReference>
<protein>
    <recommendedName>
        <fullName evidence="3">Transposase</fullName>
    </recommendedName>
</protein>